<evidence type="ECO:0000313" key="1">
    <source>
        <dbReference type="EMBL" id="KOX78618.1"/>
    </source>
</evidence>
<protein>
    <submittedName>
        <fullName evidence="1">Uncharacterized protein</fullName>
    </submittedName>
</protein>
<sequence length="179" mass="19536">MNSFLTDALTKEQEFRRDIADANALVVVAKWREEKEAQNPLREVCLRNERDTRQGQRLTTNGIRGVMRTEVSSTSTYAPLTPSAVNAAERDGAYSQDGCPTPSIASPIAVPVGAPASRRTEPAYIASQKRSKPDGSAISIVASSEPPHLGVDVLNFSDIFTKDFILWILVASTFGSFYD</sequence>
<organism evidence="1 2">
    <name type="scientific">Melipona quadrifasciata</name>
    <dbReference type="NCBI Taxonomy" id="166423"/>
    <lineage>
        <taxon>Eukaryota</taxon>
        <taxon>Metazoa</taxon>
        <taxon>Ecdysozoa</taxon>
        <taxon>Arthropoda</taxon>
        <taxon>Hexapoda</taxon>
        <taxon>Insecta</taxon>
        <taxon>Pterygota</taxon>
        <taxon>Neoptera</taxon>
        <taxon>Endopterygota</taxon>
        <taxon>Hymenoptera</taxon>
        <taxon>Apocrita</taxon>
        <taxon>Aculeata</taxon>
        <taxon>Apoidea</taxon>
        <taxon>Anthophila</taxon>
        <taxon>Apidae</taxon>
        <taxon>Melipona</taxon>
    </lineage>
</organism>
<name>A0A0N0BJ50_9HYME</name>
<proteinExistence type="predicted"/>
<evidence type="ECO:0000313" key="2">
    <source>
        <dbReference type="Proteomes" id="UP000053105"/>
    </source>
</evidence>
<accession>A0A0N0BJ50</accession>
<keyword evidence="2" id="KW-1185">Reference proteome</keyword>
<gene>
    <name evidence="1" type="ORF">WN51_07479</name>
</gene>
<dbReference type="EMBL" id="KQ435720">
    <property type="protein sequence ID" value="KOX78618.1"/>
    <property type="molecule type" value="Genomic_DNA"/>
</dbReference>
<dbReference type="AlphaFoldDB" id="A0A0N0BJ50"/>
<dbReference type="Proteomes" id="UP000053105">
    <property type="component" value="Unassembled WGS sequence"/>
</dbReference>
<reference evidence="1 2" key="1">
    <citation type="submission" date="2015-07" db="EMBL/GenBank/DDBJ databases">
        <title>The genome of Melipona quadrifasciata.</title>
        <authorList>
            <person name="Pan H."/>
            <person name="Kapheim K."/>
        </authorList>
    </citation>
    <scope>NUCLEOTIDE SEQUENCE [LARGE SCALE GENOMIC DNA]</scope>
    <source>
        <strain evidence="1">0111107301</strain>
        <tissue evidence="1">Whole body</tissue>
    </source>
</reference>